<organism evidence="1 2">
    <name type="scientific">Bacteroides pyogenes F0041</name>
    <dbReference type="NCBI Taxonomy" id="1321819"/>
    <lineage>
        <taxon>Bacteria</taxon>
        <taxon>Pseudomonadati</taxon>
        <taxon>Bacteroidota</taxon>
        <taxon>Bacteroidia</taxon>
        <taxon>Bacteroidales</taxon>
        <taxon>Bacteroidaceae</taxon>
        <taxon>Bacteroides</taxon>
    </lineage>
</organism>
<proteinExistence type="predicted"/>
<gene>
    <name evidence="1" type="ORF">HMPREF1981_02224</name>
</gene>
<dbReference type="AlphaFoldDB" id="U2CL09"/>
<sequence>MPSYIIGYGKTNKGIIKRKADLLHHSEDLYKKKTQLWGQ</sequence>
<evidence type="ECO:0000313" key="1">
    <source>
        <dbReference type="EMBL" id="ERI84748.1"/>
    </source>
</evidence>
<dbReference type="HOGENOM" id="CLU_3305026_0_0_10"/>
<accession>U2CL09</accession>
<dbReference type="EMBL" id="AWSV01000116">
    <property type="protein sequence ID" value="ERI84748.1"/>
    <property type="molecule type" value="Genomic_DNA"/>
</dbReference>
<reference evidence="1 2" key="1">
    <citation type="submission" date="2013-08" db="EMBL/GenBank/DDBJ databases">
        <authorList>
            <person name="Weinstock G."/>
            <person name="Sodergren E."/>
            <person name="Wylie T."/>
            <person name="Fulton L."/>
            <person name="Fulton R."/>
            <person name="Fronick C."/>
            <person name="O'Laughlin M."/>
            <person name="Godfrey J."/>
            <person name="Miner T."/>
            <person name="Herter B."/>
            <person name="Appelbaum E."/>
            <person name="Cordes M."/>
            <person name="Lek S."/>
            <person name="Wollam A."/>
            <person name="Pepin K.H."/>
            <person name="Palsikar V.B."/>
            <person name="Mitreva M."/>
            <person name="Wilson R.K."/>
        </authorList>
    </citation>
    <scope>NUCLEOTIDE SEQUENCE [LARGE SCALE GENOMIC DNA]</scope>
    <source>
        <strain evidence="1 2">F0041</strain>
    </source>
</reference>
<protein>
    <submittedName>
        <fullName evidence="1">Uncharacterized protein</fullName>
    </submittedName>
</protein>
<name>U2CL09_9BACE</name>
<evidence type="ECO:0000313" key="2">
    <source>
        <dbReference type="Proteomes" id="UP000016496"/>
    </source>
</evidence>
<dbReference type="Proteomes" id="UP000016496">
    <property type="component" value="Unassembled WGS sequence"/>
</dbReference>
<comment type="caution">
    <text evidence="1">The sequence shown here is derived from an EMBL/GenBank/DDBJ whole genome shotgun (WGS) entry which is preliminary data.</text>
</comment>